<proteinExistence type="inferred from homology"/>
<evidence type="ECO:0000259" key="4">
    <source>
        <dbReference type="PROSITE" id="PS51462"/>
    </source>
</evidence>
<keyword evidence="2 3" id="KW-0378">Hydrolase</keyword>
<dbReference type="Pfam" id="PF00293">
    <property type="entry name" value="NUDIX"/>
    <property type="match status" value="1"/>
</dbReference>
<comment type="cofactor">
    <cofactor evidence="1">
        <name>Mg(2+)</name>
        <dbReference type="ChEBI" id="CHEBI:18420"/>
    </cofactor>
</comment>
<comment type="caution">
    <text evidence="5">The sequence shown here is derived from an EMBL/GenBank/DDBJ whole genome shotgun (WGS) entry which is preliminary data.</text>
</comment>
<dbReference type="InterPro" id="IPR000086">
    <property type="entry name" value="NUDIX_hydrolase_dom"/>
</dbReference>
<dbReference type="InterPro" id="IPR020476">
    <property type="entry name" value="Nudix_hydrolase"/>
</dbReference>
<dbReference type="PANTHER" id="PTHR21340">
    <property type="entry name" value="DIADENOSINE 5,5-P1,P4-TETRAPHOSPHATE PYROPHOSPHOHYDROLASE MUTT"/>
    <property type="match status" value="1"/>
</dbReference>
<reference evidence="5 6" key="1">
    <citation type="submission" date="2020-08" db="EMBL/GenBank/DDBJ databases">
        <title>Novel species isolated from subtropical streams in China.</title>
        <authorList>
            <person name="Lu H."/>
        </authorList>
    </citation>
    <scope>NUCLEOTIDE SEQUENCE [LARGE SCALE GENOMIC DNA]</scope>
    <source>
        <strain evidence="5 6">NL8W</strain>
    </source>
</reference>
<organism evidence="5 6">
    <name type="scientific">Undibacterium umbellatum</name>
    <dbReference type="NCBI Taxonomy" id="2762300"/>
    <lineage>
        <taxon>Bacteria</taxon>
        <taxon>Pseudomonadati</taxon>
        <taxon>Pseudomonadota</taxon>
        <taxon>Betaproteobacteria</taxon>
        <taxon>Burkholderiales</taxon>
        <taxon>Oxalobacteraceae</taxon>
        <taxon>Undibacterium</taxon>
    </lineage>
</organism>
<evidence type="ECO:0000313" key="5">
    <source>
        <dbReference type="EMBL" id="MBC3908011.1"/>
    </source>
</evidence>
<dbReference type="InterPro" id="IPR020084">
    <property type="entry name" value="NUDIX_hydrolase_CS"/>
</dbReference>
<dbReference type="Gene3D" id="3.90.79.10">
    <property type="entry name" value="Nucleoside Triphosphate Pyrophosphohydrolase"/>
    <property type="match status" value="1"/>
</dbReference>
<sequence length="183" mass="20770">MRNQIRDEVISIAPHDAMEGDDISRCLAWIDSGVDLCRIAKPATPPMHLVSYFVVVDDGHVLLVDHRNAQLWLPPGGHVEQGEHPRVAVVRELEEELGFVASHPIEAPLFLTITTTVGLTAGHTDVSLWYVVRASRYQNFQYDESEFRDARWFPFDEVPLERTDPHMKRFLTKLARVDTISAA</sequence>
<comment type="similarity">
    <text evidence="3">Belongs to the Nudix hydrolase family.</text>
</comment>
<dbReference type="PROSITE" id="PS00893">
    <property type="entry name" value="NUDIX_BOX"/>
    <property type="match status" value="1"/>
</dbReference>
<dbReference type="EMBL" id="JACOFX010000004">
    <property type="protein sequence ID" value="MBC3908011.1"/>
    <property type="molecule type" value="Genomic_DNA"/>
</dbReference>
<dbReference type="InterPro" id="IPR051325">
    <property type="entry name" value="Nudix_hydrolase_domain"/>
</dbReference>
<dbReference type="GO" id="GO:0016787">
    <property type="term" value="F:hydrolase activity"/>
    <property type="evidence" value="ECO:0007669"/>
    <property type="project" value="UniProtKB-KW"/>
</dbReference>
<dbReference type="PROSITE" id="PS51462">
    <property type="entry name" value="NUDIX"/>
    <property type="match status" value="1"/>
</dbReference>
<feature type="domain" description="Nudix hydrolase" evidence="4">
    <location>
        <begin position="46"/>
        <end position="176"/>
    </location>
</feature>
<dbReference type="InterPro" id="IPR015797">
    <property type="entry name" value="NUDIX_hydrolase-like_dom_sf"/>
</dbReference>
<dbReference type="CDD" id="cd03674">
    <property type="entry name" value="NUDIX_Hydrolase"/>
    <property type="match status" value="1"/>
</dbReference>
<evidence type="ECO:0000256" key="2">
    <source>
        <dbReference type="ARBA" id="ARBA00022801"/>
    </source>
</evidence>
<dbReference type="SUPFAM" id="SSF55811">
    <property type="entry name" value="Nudix"/>
    <property type="match status" value="1"/>
</dbReference>
<evidence type="ECO:0000256" key="1">
    <source>
        <dbReference type="ARBA" id="ARBA00001946"/>
    </source>
</evidence>
<dbReference type="Proteomes" id="UP000646911">
    <property type="component" value="Unassembled WGS sequence"/>
</dbReference>
<dbReference type="PRINTS" id="PR00502">
    <property type="entry name" value="NUDIXFAMILY"/>
</dbReference>
<gene>
    <name evidence="5" type="ORF">H8L47_10565</name>
</gene>
<dbReference type="PANTHER" id="PTHR21340:SF0">
    <property type="entry name" value="BIS(5'-NUCLEOSYL)-TETRAPHOSPHATASE [ASYMMETRICAL]"/>
    <property type="match status" value="1"/>
</dbReference>
<evidence type="ECO:0000313" key="6">
    <source>
        <dbReference type="Proteomes" id="UP000646911"/>
    </source>
</evidence>
<dbReference type="RefSeq" id="WP_186953565.1">
    <property type="nucleotide sequence ID" value="NZ_JACOFX010000004.1"/>
</dbReference>
<protein>
    <submittedName>
        <fullName evidence="5">NUDIX hydrolase</fullName>
    </submittedName>
</protein>
<keyword evidence="6" id="KW-1185">Reference proteome</keyword>
<accession>A0ABR6Z9M0</accession>
<name>A0ABR6Z9M0_9BURK</name>
<evidence type="ECO:0000256" key="3">
    <source>
        <dbReference type="RuleBase" id="RU003476"/>
    </source>
</evidence>